<evidence type="ECO:0000313" key="2">
    <source>
        <dbReference type="EMBL" id="PPR08145.1"/>
    </source>
</evidence>
<dbReference type="InParanoid" id="A0A409YYP1"/>
<sequence>MAFRKHSNIRDRNPTPLRSSWSPIDSASATVPASRVELALNNLSKKSLKYEHLMKDLEARLCEDLGNFRRVDSLLQEVNTNLQRTLERSNRSVQTDVPQIKQELHQSMGLLSRLEKDLPETQEKAAALVSDLSWLNTEFYERWRVIIFTSKSPVSWRWKACAYRAHRHRLVWGDKLMS</sequence>
<proteinExistence type="predicted"/>
<keyword evidence="3" id="KW-1185">Reference proteome</keyword>
<reference evidence="2 3" key="1">
    <citation type="journal article" date="2018" name="Evol. Lett.">
        <title>Horizontal gene cluster transfer increased hallucinogenic mushroom diversity.</title>
        <authorList>
            <person name="Reynolds H.T."/>
            <person name="Vijayakumar V."/>
            <person name="Gluck-Thaler E."/>
            <person name="Korotkin H.B."/>
            <person name="Matheny P.B."/>
            <person name="Slot J.C."/>
        </authorList>
    </citation>
    <scope>NUCLEOTIDE SEQUENCE [LARGE SCALE GENOMIC DNA]</scope>
    <source>
        <strain evidence="2 3">2629</strain>
    </source>
</reference>
<organism evidence="2 3">
    <name type="scientific">Panaeolus cyanescens</name>
    <dbReference type="NCBI Taxonomy" id="181874"/>
    <lineage>
        <taxon>Eukaryota</taxon>
        <taxon>Fungi</taxon>
        <taxon>Dikarya</taxon>
        <taxon>Basidiomycota</taxon>
        <taxon>Agaricomycotina</taxon>
        <taxon>Agaricomycetes</taxon>
        <taxon>Agaricomycetidae</taxon>
        <taxon>Agaricales</taxon>
        <taxon>Agaricineae</taxon>
        <taxon>Galeropsidaceae</taxon>
        <taxon>Panaeolus</taxon>
    </lineage>
</organism>
<protein>
    <submittedName>
        <fullName evidence="2">Uncharacterized protein</fullName>
    </submittedName>
</protein>
<evidence type="ECO:0000256" key="1">
    <source>
        <dbReference type="SAM" id="MobiDB-lite"/>
    </source>
</evidence>
<dbReference type="OrthoDB" id="2788977at2759"/>
<dbReference type="Proteomes" id="UP000284842">
    <property type="component" value="Unassembled WGS sequence"/>
</dbReference>
<evidence type="ECO:0000313" key="3">
    <source>
        <dbReference type="Proteomes" id="UP000284842"/>
    </source>
</evidence>
<feature type="region of interest" description="Disordered" evidence="1">
    <location>
        <begin position="1"/>
        <end position="25"/>
    </location>
</feature>
<name>A0A409YYP1_9AGAR</name>
<dbReference type="EMBL" id="NHTK01000135">
    <property type="protein sequence ID" value="PPR08145.1"/>
    <property type="molecule type" value="Genomic_DNA"/>
</dbReference>
<gene>
    <name evidence="2" type="ORF">CVT24_012359</name>
</gene>
<feature type="compositionally biased region" description="Polar residues" evidence="1">
    <location>
        <begin position="16"/>
        <end position="25"/>
    </location>
</feature>
<dbReference type="AlphaFoldDB" id="A0A409YYP1"/>
<accession>A0A409YYP1</accession>
<comment type="caution">
    <text evidence="2">The sequence shown here is derived from an EMBL/GenBank/DDBJ whole genome shotgun (WGS) entry which is preliminary data.</text>
</comment>